<dbReference type="GeneID" id="66854591"/>
<protein>
    <submittedName>
        <fullName evidence="1">Uncharacterized protein</fullName>
    </submittedName>
</protein>
<accession>A0ABY3Z898</accession>
<name>A0ABY3Z898_STRRM</name>
<sequence length="103" mass="10880">MAEATPVDGPFRISVERIPAGVTLDVSPFIEALLLSLVTDHADALADILGEQADARPYDGHRAESLLVEQLLDEVSTRIPVYGQQCLALAESIRAAAGLRGAA</sequence>
<evidence type="ECO:0000313" key="2">
    <source>
        <dbReference type="Proteomes" id="UP000829494"/>
    </source>
</evidence>
<proteinExistence type="predicted"/>
<gene>
    <name evidence="1" type="ORF">SRIMR7_29410</name>
</gene>
<evidence type="ECO:0000313" key="1">
    <source>
        <dbReference type="EMBL" id="UNZ06274.1"/>
    </source>
</evidence>
<organism evidence="1 2">
    <name type="scientific">Streptomyces rimosus subsp. rimosus</name>
    <dbReference type="NCBI Taxonomy" id="132474"/>
    <lineage>
        <taxon>Bacteria</taxon>
        <taxon>Bacillati</taxon>
        <taxon>Actinomycetota</taxon>
        <taxon>Actinomycetes</taxon>
        <taxon>Kitasatosporales</taxon>
        <taxon>Streptomycetaceae</taxon>
        <taxon>Streptomyces</taxon>
    </lineage>
</organism>
<keyword evidence="2" id="KW-1185">Reference proteome</keyword>
<dbReference type="RefSeq" id="WP_003981162.1">
    <property type="nucleotide sequence ID" value="NZ_CP043497.1"/>
</dbReference>
<dbReference type="EMBL" id="CP094298">
    <property type="protein sequence ID" value="UNZ06274.1"/>
    <property type="molecule type" value="Genomic_DNA"/>
</dbReference>
<dbReference type="Proteomes" id="UP000829494">
    <property type="component" value="Chromosome"/>
</dbReference>
<reference evidence="1 2" key="1">
    <citation type="submission" date="2022-03" db="EMBL/GenBank/DDBJ databases">
        <title>Complete genome of Streptomyces rimosus ssp. rimosus R7 (=ATCC 10970).</title>
        <authorList>
            <person name="Beganovic S."/>
            <person name="Ruckert C."/>
            <person name="Busche T."/>
            <person name="Kalinowski J."/>
            <person name="Wittmann C."/>
        </authorList>
    </citation>
    <scope>NUCLEOTIDE SEQUENCE [LARGE SCALE GENOMIC DNA]</scope>
    <source>
        <strain evidence="1 2">R7</strain>
    </source>
</reference>